<feature type="domain" description="Ig-like" evidence="12">
    <location>
        <begin position="147"/>
        <end position="218"/>
    </location>
</feature>
<dbReference type="InterPro" id="IPR053066">
    <property type="entry name" value="ADGR_G7"/>
</dbReference>
<dbReference type="EMBL" id="MT939499">
    <property type="protein sequence ID" value="URM60671.1"/>
    <property type="molecule type" value="mRNA"/>
</dbReference>
<dbReference type="SUPFAM" id="SSF57424">
    <property type="entry name" value="LDL receptor-like module"/>
    <property type="match status" value="2"/>
</dbReference>
<keyword evidence="3 8" id="KW-1133">Transmembrane helix</keyword>
<feature type="chain" id="PRO_5041301600" evidence="9">
    <location>
        <begin position="23"/>
        <end position="1575"/>
    </location>
</feature>
<feature type="disulfide bond" evidence="6">
    <location>
        <begin position="46"/>
        <end position="64"/>
    </location>
</feature>
<feature type="domain" description="GAIN-B" evidence="10">
    <location>
        <begin position="1119"/>
        <end position="1274"/>
    </location>
</feature>
<feature type="transmembrane region" description="Helical" evidence="8">
    <location>
        <begin position="1350"/>
        <end position="1370"/>
    </location>
</feature>
<evidence type="ECO:0000259" key="11">
    <source>
        <dbReference type="PROSITE" id="PS50261"/>
    </source>
</evidence>
<dbReference type="InterPro" id="IPR002172">
    <property type="entry name" value="LDrepeatLR_classA_rpt"/>
</dbReference>
<keyword evidence="4 8" id="KW-0472">Membrane</keyword>
<dbReference type="GO" id="GO:0004930">
    <property type="term" value="F:G protein-coupled receptor activity"/>
    <property type="evidence" value="ECO:0007669"/>
    <property type="project" value="InterPro"/>
</dbReference>
<feature type="transmembrane region" description="Helical" evidence="8">
    <location>
        <begin position="1391"/>
        <end position="1409"/>
    </location>
</feature>
<evidence type="ECO:0000256" key="2">
    <source>
        <dbReference type="ARBA" id="ARBA00022692"/>
    </source>
</evidence>
<dbReference type="PROSITE" id="PS01209">
    <property type="entry name" value="LDLRA_1"/>
    <property type="match status" value="1"/>
</dbReference>
<dbReference type="PRINTS" id="PR00261">
    <property type="entry name" value="LDLRECEPTOR"/>
</dbReference>
<feature type="disulfide bond" evidence="6">
    <location>
        <begin position="96"/>
        <end position="111"/>
    </location>
</feature>
<keyword evidence="5 6" id="KW-1015">Disulfide bond</keyword>
<feature type="disulfide bond" evidence="6">
    <location>
        <begin position="84"/>
        <end position="102"/>
    </location>
</feature>
<dbReference type="PANTHER" id="PTHR47767:SF1">
    <property type="entry name" value="ADHESION G PROTEIN-COUPLED RECEPTOR G7"/>
    <property type="match status" value="1"/>
</dbReference>
<dbReference type="GO" id="GO:0016020">
    <property type="term" value="C:membrane"/>
    <property type="evidence" value="ECO:0007669"/>
    <property type="project" value="UniProtKB-SubCell"/>
</dbReference>
<dbReference type="Gene3D" id="2.60.220.50">
    <property type="match status" value="1"/>
</dbReference>
<dbReference type="InterPro" id="IPR046338">
    <property type="entry name" value="GAIN_dom_sf"/>
</dbReference>
<evidence type="ECO:0000256" key="8">
    <source>
        <dbReference type="SAM" id="Phobius"/>
    </source>
</evidence>
<accession>A0AA49H2L7</accession>
<feature type="signal peptide" evidence="9">
    <location>
        <begin position="1"/>
        <end position="22"/>
    </location>
</feature>
<feature type="transmembrane region" description="Helical" evidence="8">
    <location>
        <begin position="1286"/>
        <end position="1308"/>
    </location>
</feature>
<dbReference type="InterPro" id="IPR000832">
    <property type="entry name" value="GPCR_2_secretin-like"/>
</dbReference>
<dbReference type="SMART" id="SM00303">
    <property type="entry name" value="GPS"/>
    <property type="match status" value="1"/>
</dbReference>
<dbReference type="InterPro" id="IPR007110">
    <property type="entry name" value="Ig-like_dom"/>
</dbReference>
<feature type="transmembrane region" description="Helical" evidence="8">
    <location>
        <begin position="1477"/>
        <end position="1501"/>
    </location>
</feature>
<dbReference type="CDD" id="cd00112">
    <property type="entry name" value="LDLa"/>
    <property type="match status" value="2"/>
</dbReference>
<comment type="subcellular location">
    <subcellularLocation>
        <location evidence="1">Membrane</location>
        <topology evidence="1">Multi-pass membrane protein</topology>
    </subcellularLocation>
</comment>
<dbReference type="SUPFAM" id="SSF81321">
    <property type="entry name" value="Family A G protein-coupled receptor-like"/>
    <property type="match status" value="1"/>
</dbReference>
<dbReference type="InterPro" id="IPR057244">
    <property type="entry name" value="GAIN_B"/>
</dbReference>
<feature type="domain" description="G-protein coupled receptors family 2 profile 2" evidence="11">
    <location>
        <begin position="1283"/>
        <end position="1530"/>
    </location>
</feature>
<dbReference type="InterPro" id="IPR017981">
    <property type="entry name" value="GPCR_2-like_7TM"/>
</dbReference>
<evidence type="ECO:0000313" key="13">
    <source>
        <dbReference type="EMBL" id="URM60671.1"/>
    </source>
</evidence>
<dbReference type="PROSITE" id="PS50835">
    <property type="entry name" value="IG_LIKE"/>
    <property type="match status" value="1"/>
</dbReference>
<evidence type="ECO:0000259" key="10">
    <source>
        <dbReference type="PROSITE" id="PS50221"/>
    </source>
</evidence>
<dbReference type="GO" id="GO:0007166">
    <property type="term" value="P:cell surface receptor signaling pathway"/>
    <property type="evidence" value="ECO:0007669"/>
    <property type="project" value="InterPro"/>
</dbReference>
<dbReference type="SMART" id="SM00192">
    <property type="entry name" value="LDLa"/>
    <property type="match status" value="2"/>
</dbReference>
<dbReference type="Gene3D" id="4.10.400.10">
    <property type="entry name" value="Low-density Lipoprotein Receptor"/>
    <property type="match status" value="2"/>
</dbReference>
<evidence type="ECO:0000256" key="1">
    <source>
        <dbReference type="ARBA" id="ARBA00004141"/>
    </source>
</evidence>
<evidence type="ECO:0000256" key="3">
    <source>
        <dbReference type="ARBA" id="ARBA00022989"/>
    </source>
</evidence>
<name>A0AA49H2L7_SCYOL</name>
<dbReference type="InterPro" id="IPR000203">
    <property type="entry name" value="GPS"/>
</dbReference>
<keyword evidence="13" id="KW-0675">Receptor</keyword>
<dbReference type="PROSITE" id="PS50068">
    <property type="entry name" value="LDLRA_2"/>
    <property type="match status" value="2"/>
</dbReference>
<dbReference type="Pfam" id="PF00002">
    <property type="entry name" value="7tm_2"/>
    <property type="match status" value="1"/>
</dbReference>
<organism evidence="13">
    <name type="scientific">Scylla olivacea</name>
    <name type="common">Orange mud crab</name>
    <name type="synonym">Cancer olivacea</name>
    <dbReference type="NCBI Taxonomy" id="85551"/>
    <lineage>
        <taxon>Eukaryota</taxon>
        <taxon>Metazoa</taxon>
        <taxon>Ecdysozoa</taxon>
        <taxon>Arthropoda</taxon>
        <taxon>Crustacea</taxon>
        <taxon>Multicrustacea</taxon>
        <taxon>Malacostraca</taxon>
        <taxon>Eumalacostraca</taxon>
        <taxon>Eucarida</taxon>
        <taxon>Decapoda</taxon>
        <taxon>Pleocyemata</taxon>
        <taxon>Brachyura</taxon>
        <taxon>Eubrachyura</taxon>
        <taxon>Portunoidea</taxon>
        <taxon>Portunidae</taxon>
        <taxon>Portuninae</taxon>
        <taxon>Scylla</taxon>
    </lineage>
</organism>
<dbReference type="SUPFAM" id="SSF56436">
    <property type="entry name" value="C-type lectin-like"/>
    <property type="match status" value="1"/>
</dbReference>
<feature type="transmembrane region" description="Helical" evidence="8">
    <location>
        <begin position="1320"/>
        <end position="1338"/>
    </location>
</feature>
<evidence type="ECO:0000259" key="12">
    <source>
        <dbReference type="PROSITE" id="PS50835"/>
    </source>
</evidence>
<evidence type="ECO:0000256" key="5">
    <source>
        <dbReference type="ARBA" id="ARBA00023157"/>
    </source>
</evidence>
<feature type="disulfide bond" evidence="6">
    <location>
        <begin position="58"/>
        <end position="73"/>
    </location>
</feature>
<dbReference type="InterPro" id="IPR023415">
    <property type="entry name" value="LDLR_class-A_CS"/>
</dbReference>
<reference evidence="13" key="1">
    <citation type="submission" date="2020-08" db="EMBL/GenBank/DDBJ databases">
        <title>Isolation and characterization of G-protein coupled receptor class B from mud crab, Scylla olivacea.</title>
        <authorList>
            <person name="Techa S."/>
            <person name="Thongda W."/>
        </authorList>
    </citation>
    <scope>NUCLEOTIDE SEQUENCE</scope>
</reference>
<dbReference type="PANTHER" id="PTHR47767">
    <property type="entry name" value="ADHESION G PROTEIN-COUPLED RECEPTOR G7"/>
    <property type="match status" value="1"/>
</dbReference>
<evidence type="ECO:0000256" key="9">
    <source>
        <dbReference type="SAM" id="SignalP"/>
    </source>
</evidence>
<dbReference type="PROSITE" id="PS50261">
    <property type="entry name" value="G_PROTEIN_RECEP_F2_4"/>
    <property type="match status" value="1"/>
</dbReference>
<dbReference type="Gene3D" id="1.20.1070.10">
    <property type="entry name" value="Rhodopsin 7-helix transmembrane proteins"/>
    <property type="match status" value="1"/>
</dbReference>
<comment type="caution">
    <text evidence="6">Lacks conserved residue(s) required for the propagation of feature annotation.</text>
</comment>
<feature type="transmembrane region" description="Helical" evidence="8">
    <location>
        <begin position="1436"/>
        <end position="1456"/>
    </location>
</feature>
<dbReference type="PROSITE" id="PS50221">
    <property type="entry name" value="GAIN_B"/>
    <property type="match status" value="1"/>
</dbReference>
<dbReference type="Pfam" id="PF00057">
    <property type="entry name" value="Ldl_recept_a"/>
    <property type="match status" value="2"/>
</dbReference>
<protein>
    <submittedName>
        <fullName evidence="13">G-protein coupled receptor methuselah-like protein</fullName>
    </submittedName>
</protein>
<feature type="transmembrane region" description="Helical" evidence="8">
    <location>
        <begin position="1507"/>
        <end position="1528"/>
    </location>
</feature>
<dbReference type="InterPro" id="IPR016187">
    <property type="entry name" value="CTDL_fold"/>
</dbReference>
<sequence length="1575" mass="177598">MEATRTYTSLFLLIVVITSTTAASTTTTTREPRKRPDCSSFEEFQCDEGSCVLQTARCDGILQCPDSSDENNCPAGCSSDEFQCGDDSCVPQTVKCDGHADCQDSSDEKDCLADGDIELQVMVDGGGTDIEEKDGWVSVTAEVFYQVSFTCTARLFPTGTKISLQSSVSWRKDDDYLQHNSSTVAPAKIFSLNLCQGTYWCEVRRPNSTAHYVSNKVLLTLEGHEVLILHLHEHYKPPHEPITSHALESKVHEGFLDLLEDVEYITNVVSLNTHNSTSNTFVTSRVQIHLSTNTTAFEELLEMLHSEHRIKAFLERAGFLSSSMASLSTWCTKRTAILPYRNSVTWPFSEVGKVQPLHYRCEDAHGNLVVGHCRWNYTHGAAIHFDHHKCKRFDFCPREYTGLAGAYCVSRTSASTWDEGFHAAYTSRHTMSLLDTPQVLYEKDFDEPLFPYQEVQQWLEDDGGSSQLWLPAKRLASFAPLVILSPNFIPRYEDSSNSSGWLHMYNVSWAAGQPSAEQDCLALDTKNSTMLTLPCDNALPFLTILYMHKLFEIPNWEWKEITPGLITTDNLMCPGWLSSEYPGGQEICFTVCQNEVGLQWNEAVKLCEEKGAQLPDPSNGFLDWALRQYMFTFNESTWIRFPRPESNKTEGRIGTFLNWKAETDHSLPYPALTASGWTRHDREVTKTHVMCQKNILVPKRNIQVSESGSVHVAVQPQTETLPQCYVNGHWKPLIKPSVYDETGSGIGFLTYTDDVDDGSGDGEPDLVTSFEMIVQSTNQGYYKCCLWVDSPPYLLMSNTLLYRQANTVTFAIVLSRQSLYIPELHDAAMNPKAFSPDEPCMVNFLKLVQKEMVHLYENYYVTTDNFYFSPQVQTNKLLLHFHLQFESPYIGYNPESMESKTYKIITTAFSQLPNTVCQAVSARSTVGCYKETQGNLIWPTTMGAKVVLPSELCITEEGNPVNRECHGDFISGYHWGNKSGECTNQVSDKTQQLWSINQNSSPSDPALLAKLTDHGHTLNGADVYFTAKKMQSISSKSSLTPSDLEHIVETFNNVMKGDSKVVQQMQDVFNTSNTLLQALETISFKVPLDGRKEEVLYDSRLVSVARVSLTPNSSIIGFHSWEISEDEEDENVIKKENRGDWQRSQVALILPDNLTQQVAGDSMYVQIMFALYRNSKLFYDNSSFPNYTVDNHIIQATYSGRTITNLKQPVQIYFKTRNTKCNSKCVFWDFTKNKGHGGWSTKGCLNKGCLGDHVLCLCDHLTSFSYLVSFDEESLGDIHEAILDTISVIGCVLSIIGLLMVLVTFFLFKKWRHRLGNQILVSLAFAIMSSLIVFLAGIQQTSIPTACRIVAVALHYFILASFGWMLVEAVHQYLRLVKVLGTYIPRFMKKASMCAWGIPLVPIIIVLAYDPSLYDSDRYAENMICWMSITAFNYAFLPPLTAIMATNLVLFGLIIHSTTCGRQHVPSTQSEQQLRIIQLRMAISVFSLLGFTWLFGLLTFWHPNLVFSYLFCFTNTTQGFFIFFFHVFRDRDARKLWQDWLSKIGSDLNASQNSTSLATPKTSEVPQGSSATAEL</sequence>
<proteinExistence type="evidence at transcript level"/>
<evidence type="ECO:0000256" key="4">
    <source>
        <dbReference type="ARBA" id="ARBA00023136"/>
    </source>
</evidence>
<feature type="region of interest" description="Disordered" evidence="7">
    <location>
        <begin position="1551"/>
        <end position="1575"/>
    </location>
</feature>
<feature type="disulfide bond" evidence="6">
    <location>
        <begin position="77"/>
        <end position="89"/>
    </location>
</feature>
<dbReference type="Pfam" id="PF01825">
    <property type="entry name" value="GPS"/>
    <property type="match status" value="1"/>
</dbReference>
<evidence type="ECO:0000256" key="6">
    <source>
        <dbReference type="PROSITE-ProRule" id="PRU00124"/>
    </source>
</evidence>
<evidence type="ECO:0000256" key="7">
    <source>
        <dbReference type="SAM" id="MobiDB-lite"/>
    </source>
</evidence>
<dbReference type="CDD" id="cd15040">
    <property type="entry name" value="7tmB2_Adhesion"/>
    <property type="match status" value="1"/>
</dbReference>
<keyword evidence="2 8" id="KW-0812">Transmembrane</keyword>
<dbReference type="InterPro" id="IPR036055">
    <property type="entry name" value="LDL_receptor-like_sf"/>
</dbReference>
<keyword evidence="9" id="KW-0732">Signal</keyword>